<feature type="domain" description="ATP-grasp" evidence="5">
    <location>
        <begin position="139"/>
        <end position="331"/>
    </location>
</feature>
<evidence type="ECO:0000313" key="6">
    <source>
        <dbReference type="EMBL" id="GAA1624492.1"/>
    </source>
</evidence>
<dbReference type="PROSITE" id="PS50975">
    <property type="entry name" value="ATP_GRASP"/>
    <property type="match status" value="1"/>
</dbReference>
<evidence type="ECO:0000256" key="2">
    <source>
        <dbReference type="ARBA" id="ARBA00022741"/>
    </source>
</evidence>
<evidence type="ECO:0000259" key="5">
    <source>
        <dbReference type="PROSITE" id="PS50975"/>
    </source>
</evidence>
<evidence type="ECO:0000256" key="4">
    <source>
        <dbReference type="PROSITE-ProRule" id="PRU00409"/>
    </source>
</evidence>
<dbReference type="InterPro" id="IPR052032">
    <property type="entry name" value="ATP-dep_AA_Ligase"/>
</dbReference>
<dbReference type="Proteomes" id="UP001500064">
    <property type="component" value="Unassembled WGS sequence"/>
</dbReference>
<sequence length="427" mass="45237">MYQPGVGADGHGIVAWGSDSRPTHLWLAPVAYRGAIASFDSIGEVGLMFWRDLTEHALMTDHRLVNLGDVHQLDDAPNSAPDSTRETRLSARTAALPVRGVLSVSEQSIVSAAELADRLGLPGFGVQAARTLHDRGRTHSVLREVDLPLPVTLQVDTLSEAIKAAAVLSYPLSVAPAERHLGVARLVRNPAHLTASINAAMIDAGEGGSVVIQSANPAATVMLWCMTRDGHTQVIAARRTLHRRSSCGCLVGHLVDAADHVRTDVAIAQHAAAALETLGVRNGLSRVTMEITTHGPVIVEVSPGFGEASDVQLVRIATGIDLGRLSIAIALGSSTGPVTDLDFRCAMQVLLPGQRRARPMRERLGDIAAMSWAKHVTWICDRSHRCPHPSALCPAPIAAAIVAGWDPAQCLHLAAITQAKFAGTARV</sequence>
<evidence type="ECO:0000313" key="7">
    <source>
        <dbReference type="Proteomes" id="UP001500064"/>
    </source>
</evidence>
<dbReference type="PANTHER" id="PTHR43585:SF2">
    <property type="entry name" value="ATP-GRASP ENZYME FSQD"/>
    <property type="match status" value="1"/>
</dbReference>
<reference evidence="6 7" key="1">
    <citation type="journal article" date="2019" name="Int. J. Syst. Evol. Microbiol.">
        <title>The Global Catalogue of Microorganisms (GCM) 10K type strain sequencing project: providing services to taxonomists for standard genome sequencing and annotation.</title>
        <authorList>
            <consortium name="The Broad Institute Genomics Platform"/>
            <consortium name="The Broad Institute Genome Sequencing Center for Infectious Disease"/>
            <person name="Wu L."/>
            <person name="Ma J."/>
        </authorList>
    </citation>
    <scope>NUCLEOTIDE SEQUENCE [LARGE SCALE GENOMIC DNA]</scope>
    <source>
        <strain evidence="6 7">JCM 13929</strain>
    </source>
</reference>
<protein>
    <recommendedName>
        <fullName evidence="5">ATP-grasp domain-containing protein</fullName>
    </recommendedName>
</protein>
<dbReference type="SUPFAM" id="SSF56059">
    <property type="entry name" value="Glutathione synthetase ATP-binding domain-like"/>
    <property type="match status" value="1"/>
</dbReference>
<dbReference type="Gene3D" id="3.40.50.20">
    <property type="match status" value="1"/>
</dbReference>
<keyword evidence="2 4" id="KW-0547">Nucleotide-binding</keyword>
<dbReference type="RefSeq" id="WP_346103626.1">
    <property type="nucleotide sequence ID" value="NZ_BAAAMU010000011.1"/>
</dbReference>
<name>A0ABN2F0Z8_9ACTN</name>
<proteinExistence type="predicted"/>
<dbReference type="EMBL" id="BAAAMU010000011">
    <property type="protein sequence ID" value="GAA1624492.1"/>
    <property type="molecule type" value="Genomic_DNA"/>
</dbReference>
<evidence type="ECO:0000256" key="1">
    <source>
        <dbReference type="ARBA" id="ARBA00022598"/>
    </source>
</evidence>
<keyword evidence="3 4" id="KW-0067">ATP-binding</keyword>
<dbReference type="Gene3D" id="3.30.470.20">
    <property type="entry name" value="ATP-grasp fold, B domain"/>
    <property type="match status" value="1"/>
</dbReference>
<organism evidence="6 7">
    <name type="scientific">Nonomuraea maheshkhaliensis</name>
    <dbReference type="NCBI Taxonomy" id="419590"/>
    <lineage>
        <taxon>Bacteria</taxon>
        <taxon>Bacillati</taxon>
        <taxon>Actinomycetota</taxon>
        <taxon>Actinomycetes</taxon>
        <taxon>Streptosporangiales</taxon>
        <taxon>Streptosporangiaceae</taxon>
        <taxon>Nonomuraea</taxon>
    </lineage>
</organism>
<dbReference type="InterPro" id="IPR011761">
    <property type="entry name" value="ATP-grasp"/>
</dbReference>
<gene>
    <name evidence="6" type="ORF">GCM10009733_021470</name>
</gene>
<keyword evidence="1" id="KW-0436">Ligase</keyword>
<comment type="caution">
    <text evidence="6">The sequence shown here is derived from an EMBL/GenBank/DDBJ whole genome shotgun (WGS) entry which is preliminary data.</text>
</comment>
<dbReference type="PANTHER" id="PTHR43585">
    <property type="entry name" value="FUMIPYRROLE BIOSYNTHESIS PROTEIN C"/>
    <property type="match status" value="1"/>
</dbReference>
<keyword evidence="7" id="KW-1185">Reference proteome</keyword>
<accession>A0ABN2F0Z8</accession>
<evidence type="ECO:0000256" key="3">
    <source>
        <dbReference type="ARBA" id="ARBA00022840"/>
    </source>
</evidence>